<dbReference type="EMBL" id="JAVDTL010000006">
    <property type="protein sequence ID" value="MDR6768566.1"/>
    <property type="molecule type" value="Genomic_DNA"/>
</dbReference>
<evidence type="ECO:0000256" key="4">
    <source>
        <dbReference type="SAM" id="SignalP"/>
    </source>
</evidence>
<dbReference type="GO" id="GO:0015689">
    <property type="term" value="P:molybdate ion transport"/>
    <property type="evidence" value="ECO:0007669"/>
    <property type="project" value="InterPro"/>
</dbReference>
<evidence type="ECO:0000256" key="2">
    <source>
        <dbReference type="ARBA" id="ARBA00022723"/>
    </source>
</evidence>
<comment type="caution">
    <text evidence="5">The sequence shown here is derived from an EMBL/GenBank/DDBJ whole genome shotgun (WGS) entry which is preliminary data.</text>
</comment>
<dbReference type="PROSITE" id="PS51257">
    <property type="entry name" value="PROKAR_LIPOPROTEIN"/>
    <property type="match status" value="1"/>
</dbReference>
<keyword evidence="2" id="KW-0479">Metal-binding</keyword>
<dbReference type="Pfam" id="PF13531">
    <property type="entry name" value="SBP_bac_11"/>
    <property type="match status" value="1"/>
</dbReference>
<dbReference type="NCBIfam" id="NF002917">
    <property type="entry name" value="PRK03537.1-3"/>
    <property type="match status" value="1"/>
</dbReference>
<dbReference type="Proteomes" id="UP001253458">
    <property type="component" value="Unassembled WGS sequence"/>
</dbReference>
<gene>
    <name evidence="5" type="ORF">J2W88_003870</name>
    <name evidence="6" type="ORF">J2W93_002119</name>
</gene>
<dbReference type="InterPro" id="IPR005950">
    <property type="entry name" value="ModA"/>
</dbReference>
<evidence type="ECO:0000256" key="3">
    <source>
        <dbReference type="ARBA" id="ARBA00022729"/>
    </source>
</evidence>
<keyword evidence="3 4" id="KW-0732">Signal</keyword>
<name>A0AAJ2CAE1_ACIDE</name>
<dbReference type="SUPFAM" id="SSF53850">
    <property type="entry name" value="Periplasmic binding protein-like II"/>
    <property type="match status" value="1"/>
</dbReference>
<evidence type="ECO:0000256" key="1">
    <source>
        <dbReference type="ARBA" id="ARBA00009175"/>
    </source>
</evidence>
<dbReference type="PANTHER" id="PTHR30632:SF0">
    <property type="entry name" value="SULFATE-BINDING PROTEIN"/>
    <property type="match status" value="1"/>
</dbReference>
<evidence type="ECO:0000313" key="5">
    <source>
        <dbReference type="EMBL" id="MDR6768566.1"/>
    </source>
</evidence>
<evidence type="ECO:0000313" key="7">
    <source>
        <dbReference type="Proteomes" id="UP001249076"/>
    </source>
</evidence>
<dbReference type="EMBL" id="JAVDTS010000003">
    <property type="protein sequence ID" value="MDR6837281.1"/>
    <property type="molecule type" value="Genomic_DNA"/>
</dbReference>
<evidence type="ECO:0000313" key="8">
    <source>
        <dbReference type="Proteomes" id="UP001253458"/>
    </source>
</evidence>
<dbReference type="AlphaFoldDB" id="A0AAJ2CAE1"/>
<organism evidence="5 8">
    <name type="scientific">Acidovorax delafieldii</name>
    <name type="common">Pseudomonas delafieldii</name>
    <dbReference type="NCBI Taxonomy" id="47920"/>
    <lineage>
        <taxon>Bacteria</taxon>
        <taxon>Pseudomonadati</taxon>
        <taxon>Pseudomonadota</taxon>
        <taxon>Betaproteobacteria</taxon>
        <taxon>Burkholderiales</taxon>
        <taxon>Comamonadaceae</taxon>
        <taxon>Acidovorax</taxon>
    </lineage>
</organism>
<dbReference type="PANTHER" id="PTHR30632">
    <property type="entry name" value="MOLYBDATE-BINDING PERIPLASMIC PROTEIN"/>
    <property type="match status" value="1"/>
</dbReference>
<dbReference type="GO" id="GO:0046872">
    <property type="term" value="F:metal ion binding"/>
    <property type="evidence" value="ECO:0007669"/>
    <property type="project" value="UniProtKB-KW"/>
</dbReference>
<dbReference type="InterPro" id="IPR050682">
    <property type="entry name" value="ModA/WtpA"/>
</dbReference>
<feature type="signal peptide" evidence="4">
    <location>
        <begin position="1"/>
        <end position="21"/>
    </location>
</feature>
<dbReference type="NCBIfam" id="TIGR01256">
    <property type="entry name" value="modA"/>
    <property type="match status" value="1"/>
</dbReference>
<dbReference type="Gene3D" id="3.40.190.10">
    <property type="entry name" value="Periplasmic binding protein-like II"/>
    <property type="match status" value="2"/>
</dbReference>
<keyword evidence="7" id="KW-1185">Reference proteome</keyword>
<proteinExistence type="inferred from homology"/>
<dbReference type="GO" id="GO:0030973">
    <property type="term" value="F:molybdate ion binding"/>
    <property type="evidence" value="ECO:0007669"/>
    <property type="project" value="TreeGrafter"/>
</dbReference>
<feature type="chain" id="PRO_5042586098" evidence="4">
    <location>
        <begin position="22"/>
        <end position="277"/>
    </location>
</feature>
<evidence type="ECO:0000313" key="6">
    <source>
        <dbReference type="EMBL" id="MDR6837281.1"/>
    </source>
</evidence>
<sequence>MASRSQAALAAAAAGLTWALAGCSAGPAKVPMADVAPVQVYAAGSLREAFTEIARDHEARTGQKVALTFGASGLLRERIEKGEPAQVFASADTDHPQRLAARGGWQAPVVFTRNALCALTSEQISATPDTLLATMLRSDVRVGTSTPKADPSGDYAWALFRQADKVQPGAYAQLDAKALKLTGGADSPKPPAGRGTYAWVMDQRQADVFLTYCTNAVAAQAEVPRLRVVQLPAALQVGATYGLTVRADAPAAAQAFASALRQPPAQAVLQRLGFGQP</sequence>
<reference evidence="5 7" key="1">
    <citation type="submission" date="2023-07" db="EMBL/GenBank/DDBJ databases">
        <title>Sorghum-associated microbial communities from plants grown in Nebraska, USA.</title>
        <authorList>
            <person name="Schachtman D."/>
        </authorList>
    </citation>
    <scope>NUCLEOTIDE SEQUENCE</scope>
    <source>
        <strain evidence="6 7">BE105</strain>
        <strain evidence="5">BE69</strain>
    </source>
</reference>
<protein>
    <submittedName>
        <fullName evidence="5">Molybdenum ABC transporter molybdate-binding protein</fullName>
    </submittedName>
</protein>
<dbReference type="RefSeq" id="WP_209818894.1">
    <property type="nucleotide sequence ID" value="NZ_JAVDTL010000006.1"/>
</dbReference>
<accession>A0AAJ2CAE1</accession>
<comment type="similarity">
    <text evidence="1">Belongs to the bacterial solute-binding protein ModA family.</text>
</comment>
<dbReference type="Proteomes" id="UP001249076">
    <property type="component" value="Unassembled WGS sequence"/>
</dbReference>